<dbReference type="EMBL" id="CAMAPE010000080">
    <property type="protein sequence ID" value="CAH9119571.1"/>
    <property type="molecule type" value="Genomic_DNA"/>
</dbReference>
<dbReference type="Proteomes" id="UP001152484">
    <property type="component" value="Unassembled WGS sequence"/>
</dbReference>
<dbReference type="AlphaFoldDB" id="A0A9P1EN88"/>
<feature type="region of interest" description="Disordered" evidence="1">
    <location>
        <begin position="1"/>
        <end position="27"/>
    </location>
</feature>
<keyword evidence="3" id="KW-1185">Reference proteome</keyword>
<evidence type="ECO:0000256" key="1">
    <source>
        <dbReference type="SAM" id="MobiDB-lite"/>
    </source>
</evidence>
<evidence type="ECO:0000313" key="3">
    <source>
        <dbReference type="Proteomes" id="UP001152484"/>
    </source>
</evidence>
<name>A0A9P1EN88_CUSEU</name>
<accession>A0A9P1EN88</accession>
<evidence type="ECO:0000313" key="2">
    <source>
        <dbReference type="EMBL" id="CAH9119571.1"/>
    </source>
</evidence>
<sequence length="81" mass="9105">MKKSVKNHSENQKIIKKSGKSRSGKEDVAAKNTFAGCCHQPFPAQLQLLFTPLVQYRGCPRLLRTEQRRSLRTGGLEHPAT</sequence>
<gene>
    <name evidence="2" type="ORF">CEURO_LOCUS22354</name>
</gene>
<protein>
    <submittedName>
        <fullName evidence="2">Uncharacterized protein</fullName>
    </submittedName>
</protein>
<organism evidence="2 3">
    <name type="scientific">Cuscuta europaea</name>
    <name type="common">European dodder</name>
    <dbReference type="NCBI Taxonomy" id="41803"/>
    <lineage>
        <taxon>Eukaryota</taxon>
        <taxon>Viridiplantae</taxon>
        <taxon>Streptophyta</taxon>
        <taxon>Embryophyta</taxon>
        <taxon>Tracheophyta</taxon>
        <taxon>Spermatophyta</taxon>
        <taxon>Magnoliopsida</taxon>
        <taxon>eudicotyledons</taxon>
        <taxon>Gunneridae</taxon>
        <taxon>Pentapetalae</taxon>
        <taxon>asterids</taxon>
        <taxon>lamiids</taxon>
        <taxon>Solanales</taxon>
        <taxon>Convolvulaceae</taxon>
        <taxon>Cuscuteae</taxon>
        <taxon>Cuscuta</taxon>
        <taxon>Cuscuta subgen. Cuscuta</taxon>
    </lineage>
</organism>
<reference evidence="2" key="1">
    <citation type="submission" date="2022-07" db="EMBL/GenBank/DDBJ databases">
        <authorList>
            <person name="Macas J."/>
            <person name="Novak P."/>
            <person name="Neumann P."/>
        </authorList>
    </citation>
    <scope>NUCLEOTIDE SEQUENCE</scope>
</reference>
<comment type="caution">
    <text evidence="2">The sequence shown here is derived from an EMBL/GenBank/DDBJ whole genome shotgun (WGS) entry which is preliminary data.</text>
</comment>
<proteinExistence type="predicted"/>